<dbReference type="Gene3D" id="4.10.365.10">
    <property type="entry name" value="p27"/>
    <property type="match status" value="1"/>
</dbReference>
<dbReference type="OrthoDB" id="9940972at2759"/>
<dbReference type="GO" id="GO:0005634">
    <property type="term" value="C:nucleus"/>
    <property type="evidence" value="ECO:0007669"/>
    <property type="project" value="InterPro"/>
</dbReference>
<organism evidence="5 6">
    <name type="scientific">Phoenix dactylifera</name>
    <name type="common">Date palm</name>
    <dbReference type="NCBI Taxonomy" id="42345"/>
    <lineage>
        <taxon>Eukaryota</taxon>
        <taxon>Viridiplantae</taxon>
        <taxon>Streptophyta</taxon>
        <taxon>Embryophyta</taxon>
        <taxon>Tracheophyta</taxon>
        <taxon>Spermatophyta</taxon>
        <taxon>Magnoliopsida</taxon>
        <taxon>Liliopsida</taxon>
        <taxon>Arecaceae</taxon>
        <taxon>Coryphoideae</taxon>
        <taxon>Phoeniceae</taxon>
        <taxon>Phoenix</taxon>
    </lineage>
</organism>
<feature type="region of interest" description="Disordered" evidence="3">
    <location>
        <begin position="41"/>
        <end position="175"/>
    </location>
</feature>
<reference evidence="6" key="1">
    <citation type="submission" date="2025-08" db="UniProtKB">
        <authorList>
            <consortium name="RefSeq"/>
        </authorList>
    </citation>
    <scope>IDENTIFICATION</scope>
    <source>
        <tissue evidence="6">Young leaves</tissue>
    </source>
</reference>
<dbReference type="InterPro" id="IPR044275">
    <property type="entry name" value="KRP"/>
</dbReference>
<dbReference type="AlphaFoldDB" id="A0A8B7CSV4"/>
<keyword evidence="2 6" id="KW-0649">Protein kinase inhibitor</keyword>
<gene>
    <name evidence="6" type="primary">LOC103718667</name>
</gene>
<evidence type="ECO:0000313" key="6">
    <source>
        <dbReference type="RefSeq" id="XP_008805809.2"/>
    </source>
</evidence>
<dbReference type="GO" id="GO:0051726">
    <property type="term" value="P:regulation of cell cycle"/>
    <property type="evidence" value="ECO:0007669"/>
    <property type="project" value="InterPro"/>
</dbReference>
<keyword evidence="5" id="KW-1185">Reference proteome</keyword>
<proteinExistence type="inferred from homology"/>
<dbReference type="Pfam" id="PF02234">
    <property type="entry name" value="CDI"/>
    <property type="match status" value="1"/>
</dbReference>
<protein>
    <submittedName>
        <fullName evidence="6">Cyclin-dependent kinase inhibitor 1-like</fullName>
    </submittedName>
</protein>
<accession>A0A8B7CSV4</accession>
<evidence type="ECO:0000256" key="2">
    <source>
        <dbReference type="ARBA" id="ARBA00023013"/>
    </source>
</evidence>
<dbReference type="InterPro" id="IPR044898">
    <property type="entry name" value="CDI_dom_sf"/>
</dbReference>
<evidence type="ECO:0000313" key="5">
    <source>
        <dbReference type="Proteomes" id="UP000228380"/>
    </source>
</evidence>
<comment type="similarity">
    <text evidence="1">Belongs to the CDI family. ICK/KRP subfamily.</text>
</comment>
<sequence>MRKCRGVGGEVGVMEVSQVVGMRTRSRTLALASASAAAAAAAAEKERAGSKRRKAAEPAGVQNSYLQLRSRSLVMTPRIARTPANPGGPRARGPSPASSDRLSRCSSNASSEVVSVEGRRRCLRSGDREGDDDLETSPCYFERSRERKETTPPSELRGESCNLESTAGKRKSRRSATVEAAAIATVEAAEIEVFFAAAERAASENLQIFGDKYNYDVSNDVPLDGRYEWHRVKP</sequence>
<dbReference type="GeneID" id="103718667"/>
<dbReference type="PANTHER" id="PTHR46776">
    <property type="entry name" value="CYCLIN-DEPENDENT KINASE INHIBITOR 4-RELATED"/>
    <property type="match status" value="1"/>
</dbReference>
<dbReference type="PIRSF" id="PIRSF017811">
    <property type="entry name" value="CDK_inhib_pln"/>
    <property type="match status" value="1"/>
</dbReference>
<evidence type="ECO:0000259" key="4">
    <source>
        <dbReference type="Pfam" id="PF02234"/>
    </source>
</evidence>
<feature type="domain" description="Cyclin-dependent kinase inhibitor" evidence="4">
    <location>
        <begin position="186"/>
        <end position="232"/>
    </location>
</feature>
<evidence type="ECO:0000256" key="1">
    <source>
        <dbReference type="ARBA" id="ARBA00010274"/>
    </source>
</evidence>
<dbReference type="Proteomes" id="UP000228380">
    <property type="component" value="Unplaced"/>
</dbReference>
<feature type="compositionally biased region" description="Low complexity" evidence="3">
    <location>
        <begin position="80"/>
        <end position="116"/>
    </location>
</feature>
<name>A0A8B7CSV4_PHODC</name>
<dbReference type="GO" id="GO:0004861">
    <property type="term" value="F:cyclin-dependent protein serine/threonine kinase inhibitor activity"/>
    <property type="evidence" value="ECO:0007669"/>
    <property type="project" value="InterPro"/>
</dbReference>
<feature type="compositionally biased region" description="Basic and acidic residues" evidence="3">
    <location>
        <begin position="117"/>
        <end position="128"/>
    </location>
</feature>
<feature type="compositionally biased region" description="Polar residues" evidence="3">
    <location>
        <begin position="61"/>
        <end position="70"/>
    </location>
</feature>
<dbReference type="RefSeq" id="XP_008805809.2">
    <property type="nucleotide sequence ID" value="XM_008807587.3"/>
</dbReference>
<evidence type="ECO:0000256" key="3">
    <source>
        <dbReference type="SAM" id="MobiDB-lite"/>
    </source>
</evidence>
<dbReference type="KEGG" id="pda:103718667"/>
<dbReference type="InterPro" id="IPR003175">
    <property type="entry name" value="CDI_dom"/>
</dbReference>